<name>A0AAE1CBC3_9PEZI</name>
<feature type="compositionally biased region" description="Polar residues" evidence="1">
    <location>
        <begin position="157"/>
        <end position="183"/>
    </location>
</feature>
<evidence type="ECO:0000256" key="1">
    <source>
        <dbReference type="SAM" id="MobiDB-lite"/>
    </source>
</evidence>
<gene>
    <name evidence="2" type="ORF">B0T22DRAFT_127241</name>
</gene>
<reference evidence="2" key="1">
    <citation type="journal article" date="2023" name="Mol. Phylogenet. Evol.">
        <title>Genome-scale phylogeny and comparative genomics of the fungal order Sordariales.</title>
        <authorList>
            <person name="Hensen N."/>
            <person name="Bonometti L."/>
            <person name="Westerberg I."/>
            <person name="Brannstrom I.O."/>
            <person name="Guillou S."/>
            <person name="Cros-Aarteil S."/>
            <person name="Calhoun S."/>
            <person name="Haridas S."/>
            <person name="Kuo A."/>
            <person name="Mondo S."/>
            <person name="Pangilinan J."/>
            <person name="Riley R."/>
            <person name="LaButti K."/>
            <person name="Andreopoulos B."/>
            <person name="Lipzen A."/>
            <person name="Chen C."/>
            <person name="Yan M."/>
            <person name="Daum C."/>
            <person name="Ng V."/>
            <person name="Clum A."/>
            <person name="Steindorff A."/>
            <person name="Ohm R.A."/>
            <person name="Martin F."/>
            <person name="Silar P."/>
            <person name="Natvig D.O."/>
            <person name="Lalanne C."/>
            <person name="Gautier V."/>
            <person name="Ament-Velasquez S.L."/>
            <person name="Kruys A."/>
            <person name="Hutchinson M.I."/>
            <person name="Powell A.J."/>
            <person name="Barry K."/>
            <person name="Miller A.N."/>
            <person name="Grigoriev I.V."/>
            <person name="Debuchy R."/>
            <person name="Gladieux P."/>
            <person name="Hiltunen Thoren M."/>
            <person name="Johannesson H."/>
        </authorList>
    </citation>
    <scope>NUCLEOTIDE SEQUENCE</scope>
    <source>
        <strain evidence="2">CBS 314.62</strain>
    </source>
</reference>
<evidence type="ECO:0000313" key="2">
    <source>
        <dbReference type="EMBL" id="KAK3687378.1"/>
    </source>
</evidence>
<evidence type="ECO:0000313" key="3">
    <source>
        <dbReference type="Proteomes" id="UP001270362"/>
    </source>
</evidence>
<dbReference type="Proteomes" id="UP001270362">
    <property type="component" value="Unassembled WGS sequence"/>
</dbReference>
<proteinExistence type="predicted"/>
<feature type="region of interest" description="Disordered" evidence="1">
    <location>
        <begin position="132"/>
        <end position="183"/>
    </location>
</feature>
<accession>A0AAE1CBC3</accession>
<dbReference type="EMBL" id="JAULSO010000002">
    <property type="protein sequence ID" value="KAK3687378.1"/>
    <property type="molecule type" value="Genomic_DNA"/>
</dbReference>
<reference evidence="2" key="2">
    <citation type="submission" date="2023-06" db="EMBL/GenBank/DDBJ databases">
        <authorList>
            <consortium name="Lawrence Berkeley National Laboratory"/>
            <person name="Haridas S."/>
            <person name="Hensen N."/>
            <person name="Bonometti L."/>
            <person name="Westerberg I."/>
            <person name="Brannstrom I.O."/>
            <person name="Guillou S."/>
            <person name="Cros-Aarteil S."/>
            <person name="Calhoun S."/>
            <person name="Kuo A."/>
            <person name="Mondo S."/>
            <person name="Pangilinan J."/>
            <person name="Riley R."/>
            <person name="Labutti K."/>
            <person name="Andreopoulos B."/>
            <person name="Lipzen A."/>
            <person name="Chen C."/>
            <person name="Yanf M."/>
            <person name="Daum C."/>
            <person name="Ng V."/>
            <person name="Clum A."/>
            <person name="Steindorff A."/>
            <person name="Ohm R."/>
            <person name="Martin F."/>
            <person name="Silar P."/>
            <person name="Natvig D."/>
            <person name="Lalanne C."/>
            <person name="Gautier V."/>
            <person name="Ament-Velasquez S.L."/>
            <person name="Kruys A."/>
            <person name="Hutchinson M.I."/>
            <person name="Powell A.J."/>
            <person name="Barry K."/>
            <person name="Miller A.N."/>
            <person name="Grigoriev I.V."/>
            <person name="Debuchy R."/>
            <person name="Gladieux P."/>
            <person name="Thoren M.H."/>
            <person name="Johannesson H."/>
        </authorList>
    </citation>
    <scope>NUCLEOTIDE SEQUENCE</scope>
    <source>
        <strain evidence="2">CBS 314.62</strain>
    </source>
</reference>
<keyword evidence="3" id="KW-1185">Reference proteome</keyword>
<comment type="caution">
    <text evidence="2">The sequence shown here is derived from an EMBL/GenBank/DDBJ whole genome shotgun (WGS) entry which is preliminary data.</text>
</comment>
<organism evidence="2 3">
    <name type="scientific">Podospora appendiculata</name>
    <dbReference type="NCBI Taxonomy" id="314037"/>
    <lineage>
        <taxon>Eukaryota</taxon>
        <taxon>Fungi</taxon>
        <taxon>Dikarya</taxon>
        <taxon>Ascomycota</taxon>
        <taxon>Pezizomycotina</taxon>
        <taxon>Sordariomycetes</taxon>
        <taxon>Sordariomycetidae</taxon>
        <taxon>Sordariales</taxon>
        <taxon>Podosporaceae</taxon>
        <taxon>Podospora</taxon>
    </lineage>
</organism>
<dbReference type="AlphaFoldDB" id="A0AAE1CBC3"/>
<protein>
    <submittedName>
        <fullName evidence="2">Uncharacterized protein</fullName>
    </submittedName>
</protein>
<sequence length="183" mass="20320">MPAKPSSKLKQIMTPLLAPVLQFPIQLACRATSVPPVLSVLSFHVHPQSSTRKARMSKALTSMLPYPRPCWRAMLLTGGREQYSSSRYVLKACQLPSHLLAHSHSLSVFVSLSYLCNCMVAMPCQQRRRSLHSFHDPAPSPKNTQQRCPQLEPTIMSRPSQTDPRPTRSLSAAGNSSSKDVTR</sequence>